<sequence length="402" mass="42722">MSIVPRGAVLSPQAPGRMGQQLDPAVAQTYLADLGEWVLARREELDQLDQAALASERRAELTGDLTLSMALWKAVSDRHDLLLATWDGGRVGPAERERLSVLIWGRLDASLDPVALDAAGRHGAGALAVSLPEACRLSDALAGQLRVRLALDPAADENARRIKALRAQLERLRDQVALEPSVSRDAAGRQRDELAARTDDLVGRFDRGGDVGGLLGPLENDAARLERDLIVGGVKRRELVDDVRDLTERRDALSARGKAVESLAAQAVAAVDPSPNYAVPDVDALGPVPTSAGEIAAYRGRLERVGRAIDIAQDAYAAALHERDDLLAALAASRTMAGAAGVASMPDVLSADRLATDLLERSPSPVPVAKAAVDLHRAWVAWWSSPGGERTARRLGLGKDTA</sequence>
<dbReference type="STRING" id="1193181.BN10_1130012"/>
<dbReference type="EMBL" id="CAIZ01000017">
    <property type="protein sequence ID" value="CCH68700.1"/>
    <property type="molecule type" value="Genomic_DNA"/>
</dbReference>
<name>N0DZF6_9MICO</name>
<evidence type="ECO:0000313" key="1">
    <source>
        <dbReference type="EMBL" id="CCH68700.1"/>
    </source>
</evidence>
<accession>N0DZF6</accession>
<dbReference type="eggNOG" id="ENOG502Z9D5">
    <property type="taxonomic scope" value="Bacteria"/>
</dbReference>
<dbReference type="Proteomes" id="UP000013167">
    <property type="component" value="Unassembled WGS sequence"/>
</dbReference>
<dbReference type="RefSeq" id="WP_010851599.1">
    <property type="nucleotide sequence ID" value="NZ_HF570956.1"/>
</dbReference>
<gene>
    <name evidence="1" type="ORF">BN10_1130012</name>
</gene>
<protein>
    <submittedName>
        <fullName evidence="1">Uncharacterized protein</fullName>
    </submittedName>
</protein>
<dbReference type="AlphaFoldDB" id="N0DZF6"/>
<evidence type="ECO:0000313" key="2">
    <source>
        <dbReference type="Proteomes" id="UP000013167"/>
    </source>
</evidence>
<organism evidence="1 2">
    <name type="scientific">Phycicoccus elongatus Lp2</name>
    <dbReference type="NCBI Taxonomy" id="1193181"/>
    <lineage>
        <taxon>Bacteria</taxon>
        <taxon>Bacillati</taxon>
        <taxon>Actinomycetota</taxon>
        <taxon>Actinomycetes</taxon>
        <taxon>Micrococcales</taxon>
        <taxon>Intrasporangiaceae</taxon>
        <taxon>Phycicoccus</taxon>
    </lineage>
</organism>
<dbReference type="HOGENOM" id="CLU_674023_0_0_11"/>
<proteinExistence type="predicted"/>
<keyword evidence="2" id="KW-1185">Reference proteome</keyword>
<comment type="caution">
    <text evidence="1">The sequence shown here is derived from an EMBL/GenBank/DDBJ whole genome shotgun (WGS) entry which is preliminary data.</text>
</comment>
<reference evidence="1 2" key="1">
    <citation type="journal article" date="2013" name="ISME J.">
        <title>A metabolic model for members of the genus Tetrasphaera involved in enhanced biological phosphorus removal.</title>
        <authorList>
            <person name="Kristiansen R."/>
            <person name="Nguyen H.T.T."/>
            <person name="Saunders A.M."/>
            <person name="Nielsen J.L."/>
            <person name="Wimmer R."/>
            <person name="Le V.Q."/>
            <person name="McIlroy S.J."/>
            <person name="Petrovski S."/>
            <person name="Seviour R.J."/>
            <person name="Calteau A."/>
            <person name="Nielsen K.L."/>
            <person name="Nielsen P.H."/>
        </authorList>
    </citation>
    <scope>NUCLEOTIDE SEQUENCE [LARGE SCALE GENOMIC DNA]</scope>
    <source>
        <strain evidence="1 2">Lp2</strain>
    </source>
</reference>